<sequence length="120" mass="13350">MAKSSRSSSKKNNNQRKAASIFAPAENARAERLSAKLLELAKAAKPESSDVNMNTEEDEGKEAGDAKDEVNDTAMDVDGSSRPSKPKLGRKRIEKRKHRKTKVVFQKYSDRMGQKKKTAK</sequence>
<proteinExistence type="predicted"/>
<gene>
    <name evidence="1" type="ORF">N3K66_007444</name>
</gene>
<reference evidence="1" key="1">
    <citation type="submission" date="2022-10" db="EMBL/GenBank/DDBJ databases">
        <title>Complete Genome of Trichothecium roseum strain YXFP-22015, a Plant Pathogen Isolated from Citrus.</title>
        <authorList>
            <person name="Wang Y."/>
            <person name="Zhu L."/>
        </authorList>
    </citation>
    <scope>NUCLEOTIDE SEQUENCE</scope>
    <source>
        <strain evidence="1">YXFP-22015</strain>
    </source>
</reference>
<dbReference type="EMBL" id="CM047946">
    <property type="protein sequence ID" value="KAI9897588.1"/>
    <property type="molecule type" value="Genomic_DNA"/>
</dbReference>
<organism evidence="1 2">
    <name type="scientific">Trichothecium roseum</name>
    <dbReference type="NCBI Taxonomy" id="47278"/>
    <lineage>
        <taxon>Eukaryota</taxon>
        <taxon>Fungi</taxon>
        <taxon>Dikarya</taxon>
        <taxon>Ascomycota</taxon>
        <taxon>Pezizomycotina</taxon>
        <taxon>Sordariomycetes</taxon>
        <taxon>Hypocreomycetidae</taxon>
        <taxon>Hypocreales</taxon>
        <taxon>Hypocreales incertae sedis</taxon>
        <taxon>Trichothecium</taxon>
    </lineage>
</organism>
<keyword evidence="2" id="KW-1185">Reference proteome</keyword>
<name>A0ACC0UU06_9HYPO</name>
<accession>A0ACC0UU06</accession>
<evidence type="ECO:0000313" key="1">
    <source>
        <dbReference type="EMBL" id="KAI9897588.1"/>
    </source>
</evidence>
<dbReference type="Proteomes" id="UP001163324">
    <property type="component" value="Chromosome 7"/>
</dbReference>
<evidence type="ECO:0000313" key="2">
    <source>
        <dbReference type="Proteomes" id="UP001163324"/>
    </source>
</evidence>
<comment type="caution">
    <text evidence="1">The sequence shown here is derived from an EMBL/GenBank/DDBJ whole genome shotgun (WGS) entry which is preliminary data.</text>
</comment>
<protein>
    <submittedName>
        <fullName evidence="1">Uncharacterized protein</fullName>
    </submittedName>
</protein>